<proteinExistence type="predicted"/>
<dbReference type="EMBL" id="VLNR01000002">
    <property type="protein sequence ID" value="TSE11361.1"/>
    <property type="molecule type" value="Genomic_DNA"/>
</dbReference>
<name>A0A554VRV6_9FLAO</name>
<dbReference type="RefSeq" id="WP_109436959.1">
    <property type="nucleotide sequence ID" value="NZ_CANMIK010000084.1"/>
</dbReference>
<dbReference type="OrthoDB" id="1438259at2"/>
<dbReference type="Proteomes" id="UP000318833">
    <property type="component" value="Unassembled WGS sequence"/>
</dbReference>
<sequence length="250" mass="29409">MKFKNIPVLSFIEDLYNKPISPERFKTYISKLQGGTKGDLDLPIGGFNPMAKEHVLQKIRELKNINAEELIEEVTKNLNTKYENQNSEVINIVLNLADDLKGGWTNQYTTDFDSKFKLNALVTRNFCTPYFWTSENYNAASIKQRTLEYVYRTIYWLNHSKIRTLEDYVNQEIFVKQQTTSVIQIHKDKKYDFIKVFYQKNKEQDDYSILFNFFYGDHASASLNYPLYGIKDVNGFEYTEMLANKVKTNI</sequence>
<accession>A0A554VRV6</accession>
<reference evidence="1 2" key="1">
    <citation type="submission" date="2019-07" db="EMBL/GenBank/DDBJ databases">
        <title>The draft genome sequence of Aquimarina algiphila M91.</title>
        <authorList>
            <person name="Meng X."/>
        </authorList>
    </citation>
    <scope>NUCLEOTIDE SEQUENCE [LARGE SCALE GENOMIC DNA]</scope>
    <source>
        <strain evidence="1 2">M91</strain>
    </source>
</reference>
<dbReference type="AlphaFoldDB" id="A0A554VRV6"/>
<evidence type="ECO:0000313" key="1">
    <source>
        <dbReference type="EMBL" id="TSE11361.1"/>
    </source>
</evidence>
<keyword evidence="2" id="KW-1185">Reference proteome</keyword>
<organism evidence="1 2">
    <name type="scientific">Aquimarina algiphila</name>
    <dbReference type="NCBI Taxonomy" id="2047982"/>
    <lineage>
        <taxon>Bacteria</taxon>
        <taxon>Pseudomonadati</taxon>
        <taxon>Bacteroidota</taxon>
        <taxon>Flavobacteriia</taxon>
        <taxon>Flavobacteriales</taxon>
        <taxon>Flavobacteriaceae</taxon>
        <taxon>Aquimarina</taxon>
    </lineage>
</organism>
<gene>
    <name evidence="1" type="ORF">FOF46_01650</name>
</gene>
<comment type="caution">
    <text evidence="1">The sequence shown here is derived from an EMBL/GenBank/DDBJ whole genome shotgun (WGS) entry which is preliminary data.</text>
</comment>
<protein>
    <submittedName>
        <fullName evidence="1">Uncharacterized protein</fullName>
    </submittedName>
</protein>
<evidence type="ECO:0000313" key="2">
    <source>
        <dbReference type="Proteomes" id="UP000318833"/>
    </source>
</evidence>